<evidence type="ECO:0000313" key="6">
    <source>
        <dbReference type="RefSeq" id="XP_039137206.1"/>
    </source>
</evidence>
<sequence>MDSFLKQMKTRISGGEDNYNYKKRRKKKAVSFKEDKKKSPNWFKMNAGDASDSEFATTVAAAAYAITTLEEERSMDRQNSIEGLQEPSLSKMKSKKEETVIKPTNEPSLLARWLSGKDIKDGSKPVGESSMKVSETKLPSMKKTPTFSDNYLNEPGPNVDDSGRNKKPGTSASMNVKPVSKVSSKLGTKASEWQKAELDKIQKRYEKMTATILEWENEKKIKAKRKLDQKESTLEARRARALQEYRNEMSRIDQIAGGARGVAEEKRRNEELKTIEKAKSIQTTGRTPHSFLCF</sequence>
<feature type="domain" description="Remorin C-terminal" evidence="4">
    <location>
        <begin position="186"/>
        <end position="289"/>
    </location>
</feature>
<dbReference type="PANTHER" id="PTHR31471:SF51">
    <property type="entry name" value="REMORIN FAMILY PROTEIN"/>
    <property type="match status" value="1"/>
</dbReference>
<evidence type="ECO:0000259" key="4">
    <source>
        <dbReference type="Pfam" id="PF03763"/>
    </source>
</evidence>
<name>A0AB40CEK7_DIOCR</name>
<accession>A0AB40CEK7</accession>
<dbReference type="Pfam" id="PF03763">
    <property type="entry name" value="Remorin_C"/>
    <property type="match status" value="1"/>
</dbReference>
<reference evidence="6" key="1">
    <citation type="submission" date="2025-08" db="UniProtKB">
        <authorList>
            <consortium name="RefSeq"/>
        </authorList>
    </citation>
    <scope>IDENTIFICATION</scope>
</reference>
<feature type="region of interest" description="Disordered" evidence="3">
    <location>
        <begin position="24"/>
        <end position="43"/>
    </location>
</feature>
<dbReference type="InterPro" id="IPR005516">
    <property type="entry name" value="Remorin_C"/>
</dbReference>
<feature type="coiled-coil region" evidence="2">
    <location>
        <begin position="198"/>
        <end position="244"/>
    </location>
</feature>
<feature type="region of interest" description="Disordered" evidence="3">
    <location>
        <begin position="73"/>
        <end position="100"/>
    </location>
</feature>
<dbReference type="PANTHER" id="PTHR31471">
    <property type="entry name" value="OS02G0116800 PROTEIN"/>
    <property type="match status" value="1"/>
</dbReference>
<evidence type="ECO:0000313" key="5">
    <source>
        <dbReference type="Proteomes" id="UP001515500"/>
    </source>
</evidence>
<feature type="region of interest" description="Disordered" evidence="3">
    <location>
        <begin position="119"/>
        <end position="187"/>
    </location>
</feature>
<protein>
    <submittedName>
        <fullName evidence="6">Remorin 1.4-like</fullName>
    </submittedName>
</protein>
<gene>
    <name evidence="6" type="primary">LOC120274738</name>
</gene>
<comment type="similarity">
    <text evidence="1">Belongs to the remorin family.</text>
</comment>
<dbReference type="AlphaFoldDB" id="A0AB40CEK7"/>
<evidence type="ECO:0000256" key="1">
    <source>
        <dbReference type="ARBA" id="ARBA00005711"/>
    </source>
</evidence>
<dbReference type="GeneID" id="120274738"/>
<keyword evidence="5" id="KW-1185">Reference proteome</keyword>
<organism evidence="5 6">
    <name type="scientific">Dioscorea cayennensis subsp. rotundata</name>
    <name type="common">White Guinea yam</name>
    <name type="synonym">Dioscorea rotundata</name>
    <dbReference type="NCBI Taxonomy" id="55577"/>
    <lineage>
        <taxon>Eukaryota</taxon>
        <taxon>Viridiplantae</taxon>
        <taxon>Streptophyta</taxon>
        <taxon>Embryophyta</taxon>
        <taxon>Tracheophyta</taxon>
        <taxon>Spermatophyta</taxon>
        <taxon>Magnoliopsida</taxon>
        <taxon>Liliopsida</taxon>
        <taxon>Dioscoreales</taxon>
        <taxon>Dioscoreaceae</taxon>
        <taxon>Dioscorea</taxon>
    </lineage>
</organism>
<evidence type="ECO:0000256" key="2">
    <source>
        <dbReference type="SAM" id="Coils"/>
    </source>
</evidence>
<proteinExistence type="inferred from homology"/>
<dbReference type="RefSeq" id="XP_039137206.1">
    <property type="nucleotide sequence ID" value="XM_039281272.1"/>
</dbReference>
<keyword evidence="2" id="KW-0175">Coiled coil</keyword>
<dbReference type="Proteomes" id="UP001515500">
    <property type="component" value="Chromosome 13"/>
</dbReference>
<evidence type="ECO:0000256" key="3">
    <source>
        <dbReference type="SAM" id="MobiDB-lite"/>
    </source>
</evidence>